<sequence>MTHTATGVSKLRAVVTARFPRLFRVSAEKETMDSLDQAQGDGLRSVAPHTELSLPPPVPRILSKKNPFLAVAMAGGVVCVTGAGGFIGSWIVKLLLARGYSVRGTSRRADDPKNAHLWALEGASERLAMVQADLLDRESLRAAFAGCLGVIHTASPMHDTPEEIIEPVITGTRNVVEVAADCGVRRVVLSSTIGTMYMDPRRDPDKPLDDSCWSDLEYCKRTKNWYCYAKTIAERGAWEAARARGLDLAVVIPVVVLGEMLQPGMNTSTLHILKYLTGEAKAYVNESHAYVHVRDAAEAHVRVLLAPGAGGRRYVCAERTLHRGELCRILADLFPEYPIPTRCKDEVNPPKKGYKFTNQPLKDLGINFTPVHEYLYEAVKSLQEKGFIQKASGIKELGKRGSPPQKSSVPLLVSKL</sequence>
<reference evidence="6" key="3">
    <citation type="submission" date="2018-08" db="UniProtKB">
        <authorList>
            <consortium name="EnsemblPlants"/>
        </authorList>
    </citation>
    <scope>IDENTIFICATION</scope>
    <source>
        <strain evidence="6">cv. Bd21</strain>
    </source>
</reference>
<evidence type="ECO:0000256" key="1">
    <source>
        <dbReference type="ARBA" id="ARBA00023002"/>
    </source>
</evidence>
<keyword evidence="3" id="KW-0812">Transmembrane</keyword>
<dbReference type="GO" id="GO:0016616">
    <property type="term" value="F:oxidoreductase activity, acting on the CH-OH group of donors, NAD or NADP as acceptor"/>
    <property type="evidence" value="ECO:0000318"/>
    <property type="project" value="GO_Central"/>
</dbReference>
<accession>A0A0Q3LMI1</accession>
<dbReference type="PANTHER" id="PTHR10366:SF432">
    <property type="entry name" value="OS02G0180700 PROTEIN"/>
    <property type="match status" value="1"/>
</dbReference>
<feature type="transmembrane region" description="Helical" evidence="3">
    <location>
        <begin position="68"/>
        <end position="92"/>
    </location>
</feature>
<dbReference type="FunFam" id="3.40.50.720:FF:000219">
    <property type="entry name" value="Cinnamoyl-CoA reductase 1"/>
    <property type="match status" value="1"/>
</dbReference>
<dbReference type="Pfam" id="PF01370">
    <property type="entry name" value="Epimerase"/>
    <property type="match status" value="1"/>
</dbReference>
<evidence type="ECO:0000259" key="4">
    <source>
        <dbReference type="Pfam" id="PF01370"/>
    </source>
</evidence>
<dbReference type="Gramene" id="KQJ93669">
    <property type="protein sequence ID" value="KQJ93669"/>
    <property type="gene ID" value="BRADI_3g06060v3"/>
</dbReference>
<dbReference type="AlphaFoldDB" id="A0A0Q3LMI1"/>
<evidence type="ECO:0000313" key="6">
    <source>
        <dbReference type="EnsemblPlants" id="KQJ93669"/>
    </source>
</evidence>
<dbReference type="RefSeq" id="XP_024318190.1">
    <property type="nucleotide sequence ID" value="XM_024462422.1"/>
</dbReference>
<dbReference type="Gene3D" id="3.40.50.720">
    <property type="entry name" value="NAD(P)-binding Rossmann-like Domain"/>
    <property type="match status" value="1"/>
</dbReference>
<feature type="domain" description="NAD-dependent epimerase/dehydratase" evidence="4">
    <location>
        <begin position="78"/>
        <end position="316"/>
    </location>
</feature>
<dbReference type="CDD" id="cd08958">
    <property type="entry name" value="FR_SDR_e"/>
    <property type="match status" value="1"/>
</dbReference>
<protein>
    <recommendedName>
        <fullName evidence="4">NAD-dependent epimerase/dehydratase domain-containing protein</fullName>
    </recommendedName>
</protein>
<dbReference type="InterPro" id="IPR050425">
    <property type="entry name" value="NAD(P)_dehydrat-like"/>
</dbReference>
<dbReference type="GeneID" id="100831132"/>
<feature type="region of interest" description="Disordered" evidence="2">
    <location>
        <begin position="397"/>
        <end position="416"/>
    </location>
</feature>
<dbReference type="ExpressionAtlas" id="A0A0Q3LMI1">
    <property type="expression patterns" value="baseline"/>
</dbReference>
<proteinExistence type="predicted"/>
<name>A0A0Q3LMI1_BRADI</name>
<dbReference type="Proteomes" id="UP000008810">
    <property type="component" value="Chromosome 3"/>
</dbReference>
<organism evidence="5">
    <name type="scientific">Brachypodium distachyon</name>
    <name type="common">Purple false brome</name>
    <name type="synonym">Trachynia distachya</name>
    <dbReference type="NCBI Taxonomy" id="15368"/>
    <lineage>
        <taxon>Eukaryota</taxon>
        <taxon>Viridiplantae</taxon>
        <taxon>Streptophyta</taxon>
        <taxon>Embryophyta</taxon>
        <taxon>Tracheophyta</taxon>
        <taxon>Spermatophyta</taxon>
        <taxon>Magnoliopsida</taxon>
        <taxon>Liliopsida</taxon>
        <taxon>Poales</taxon>
        <taxon>Poaceae</taxon>
        <taxon>BOP clade</taxon>
        <taxon>Pooideae</taxon>
        <taxon>Stipodae</taxon>
        <taxon>Brachypodieae</taxon>
        <taxon>Brachypodium</taxon>
    </lineage>
</organism>
<keyword evidence="3" id="KW-1133">Transmembrane helix</keyword>
<reference evidence="5 6" key="1">
    <citation type="journal article" date="2010" name="Nature">
        <title>Genome sequencing and analysis of the model grass Brachypodium distachyon.</title>
        <authorList>
            <consortium name="International Brachypodium Initiative"/>
        </authorList>
    </citation>
    <scope>NUCLEOTIDE SEQUENCE [LARGE SCALE GENOMIC DNA]</scope>
    <source>
        <strain evidence="5">Bd21</strain>
        <strain evidence="6">cv. Bd21</strain>
    </source>
</reference>
<dbReference type="SUPFAM" id="SSF51735">
    <property type="entry name" value="NAD(P)-binding Rossmann-fold domains"/>
    <property type="match status" value="1"/>
</dbReference>
<dbReference type="OrthoDB" id="2735536at2759"/>
<evidence type="ECO:0000256" key="2">
    <source>
        <dbReference type="SAM" id="MobiDB-lite"/>
    </source>
</evidence>
<evidence type="ECO:0000256" key="3">
    <source>
        <dbReference type="SAM" id="Phobius"/>
    </source>
</evidence>
<dbReference type="EnsemblPlants" id="KQJ93669">
    <property type="protein sequence ID" value="KQJ93669"/>
    <property type="gene ID" value="BRADI_3g06060v3"/>
</dbReference>
<keyword evidence="1" id="KW-0560">Oxidoreductase</keyword>
<keyword evidence="7" id="KW-1185">Reference proteome</keyword>
<dbReference type="EMBL" id="CM000882">
    <property type="protein sequence ID" value="KQJ93669.1"/>
    <property type="molecule type" value="Genomic_DNA"/>
</dbReference>
<dbReference type="PANTHER" id="PTHR10366">
    <property type="entry name" value="NAD DEPENDENT EPIMERASE/DEHYDRATASE"/>
    <property type="match status" value="1"/>
</dbReference>
<evidence type="ECO:0000313" key="5">
    <source>
        <dbReference type="EMBL" id="KQJ93669.1"/>
    </source>
</evidence>
<dbReference type="InterPro" id="IPR036291">
    <property type="entry name" value="NAD(P)-bd_dom_sf"/>
</dbReference>
<reference evidence="5" key="2">
    <citation type="submission" date="2017-06" db="EMBL/GenBank/DDBJ databases">
        <title>WGS assembly of Brachypodium distachyon.</title>
        <authorList>
            <consortium name="The International Brachypodium Initiative"/>
            <person name="Lucas S."/>
            <person name="Harmon-Smith M."/>
            <person name="Lail K."/>
            <person name="Tice H."/>
            <person name="Grimwood J."/>
            <person name="Bruce D."/>
            <person name="Barry K."/>
            <person name="Shu S."/>
            <person name="Lindquist E."/>
            <person name="Wang M."/>
            <person name="Pitluck S."/>
            <person name="Vogel J.P."/>
            <person name="Garvin D.F."/>
            <person name="Mockler T.C."/>
            <person name="Schmutz J."/>
            <person name="Rokhsar D."/>
            <person name="Bevan M.W."/>
        </authorList>
    </citation>
    <scope>NUCLEOTIDE SEQUENCE</scope>
    <source>
        <strain evidence="5">Bd21</strain>
    </source>
</reference>
<dbReference type="InterPro" id="IPR001509">
    <property type="entry name" value="Epimerase_deHydtase"/>
</dbReference>
<evidence type="ECO:0000313" key="7">
    <source>
        <dbReference type="Proteomes" id="UP000008810"/>
    </source>
</evidence>
<keyword evidence="3" id="KW-0472">Membrane</keyword>
<dbReference type="STRING" id="15368.A0A0Q3LMI1"/>
<gene>
    <name evidence="6" type="primary">LOC100831132</name>
    <name evidence="5" type="ORF">BRADI_3g06060v3</name>
</gene>